<dbReference type="GeneID" id="118422750"/>
<evidence type="ECO:0000256" key="15">
    <source>
        <dbReference type="ARBA" id="ARBA00059263"/>
    </source>
</evidence>
<keyword evidence="13" id="KW-0234">DNA repair</keyword>
<dbReference type="GO" id="GO:0046872">
    <property type="term" value="F:metal ion binding"/>
    <property type="evidence" value="ECO:0007669"/>
    <property type="project" value="UniProtKB-KW"/>
</dbReference>
<dbReference type="SUPFAM" id="SSF56672">
    <property type="entry name" value="DNA/RNA polymerases"/>
    <property type="match status" value="1"/>
</dbReference>
<feature type="region of interest" description="Disordered" evidence="18">
    <location>
        <begin position="187"/>
        <end position="246"/>
    </location>
</feature>
<feature type="compositionally biased region" description="Polar residues" evidence="18">
    <location>
        <begin position="2688"/>
        <end position="2707"/>
    </location>
</feature>
<name>A0A9J7LPZ1_BRAFL</name>
<dbReference type="InterPro" id="IPR006134">
    <property type="entry name" value="DNA-dir_DNA_pol_B_multi_dom"/>
</dbReference>
<dbReference type="InterPro" id="IPR025687">
    <property type="entry name" value="Znf-C4pol"/>
</dbReference>
<feature type="region of interest" description="Disordered" evidence="18">
    <location>
        <begin position="1028"/>
        <end position="1056"/>
    </location>
</feature>
<feature type="region of interest" description="Disordered" evidence="18">
    <location>
        <begin position="2659"/>
        <end position="2707"/>
    </location>
</feature>
<feature type="compositionally biased region" description="Basic and acidic residues" evidence="18">
    <location>
        <begin position="2233"/>
        <end position="2243"/>
    </location>
</feature>
<evidence type="ECO:0000313" key="24">
    <source>
        <dbReference type="Proteomes" id="UP000001554"/>
    </source>
</evidence>
<comment type="subunit">
    <text evidence="16">Heterodimer with MAD2L2. This dimer forms the minimal DNA polymerase zeta complex (Pol-zeta2), with REV3L bearing DNA polymerase catalytic activity, although its activity is very low in this context. Component of the tetrameric Pol-zeta complex (Pol-zeta4), which consists of REV3L, MAD2L2, POLD2 and POLD3; Pol-zeta4 is the fully active form of DNA polymerase zeta.</text>
</comment>
<dbReference type="Gene3D" id="1.10.287.690">
    <property type="entry name" value="Helix hairpin bin"/>
    <property type="match status" value="1"/>
</dbReference>
<organism evidence="24 25">
    <name type="scientific">Branchiostoma floridae</name>
    <name type="common">Florida lancelet</name>
    <name type="synonym">Amphioxus</name>
    <dbReference type="NCBI Taxonomy" id="7739"/>
    <lineage>
        <taxon>Eukaryota</taxon>
        <taxon>Metazoa</taxon>
        <taxon>Chordata</taxon>
        <taxon>Cephalochordata</taxon>
        <taxon>Leptocardii</taxon>
        <taxon>Amphioxiformes</taxon>
        <taxon>Branchiostomatidae</taxon>
        <taxon>Branchiostoma</taxon>
    </lineage>
</organism>
<dbReference type="InterPro" id="IPR006133">
    <property type="entry name" value="DNA-dir_DNA_pol_B_exonuc"/>
</dbReference>
<dbReference type="InterPro" id="IPR023211">
    <property type="entry name" value="DNA_pol_palm_dom_sf"/>
</dbReference>
<feature type="compositionally biased region" description="Polar residues" evidence="18">
    <location>
        <begin position="1777"/>
        <end position="1808"/>
    </location>
</feature>
<evidence type="ECO:0000256" key="17">
    <source>
        <dbReference type="ARBA" id="ARBA00075683"/>
    </source>
</evidence>
<dbReference type="Pfam" id="PF00136">
    <property type="entry name" value="DNA_pol_B"/>
    <property type="match status" value="1"/>
</dbReference>
<feature type="compositionally biased region" description="Polar residues" evidence="18">
    <location>
        <begin position="1430"/>
        <end position="1470"/>
    </location>
</feature>
<feature type="region of interest" description="Disordered" evidence="18">
    <location>
        <begin position="2587"/>
        <end position="2644"/>
    </location>
</feature>
<keyword evidence="10" id="KW-0239">DNA-directed DNA polymerase</keyword>
<evidence type="ECO:0000256" key="18">
    <source>
        <dbReference type="SAM" id="MobiDB-lite"/>
    </source>
</evidence>
<dbReference type="InterPro" id="IPR036397">
    <property type="entry name" value="RNaseH_sf"/>
</dbReference>
<dbReference type="PROSITE" id="PS00116">
    <property type="entry name" value="DNA_POLYMERASE_B"/>
    <property type="match status" value="1"/>
</dbReference>
<dbReference type="PANTHER" id="PTHR45812">
    <property type="entry name" value="DNA POLYMERASE ZETA CATALYTIC SUBUNIT"/>
    <property type="match status" value="1"/>
</dbReference>
<feature type="compositionally biased region" description="Basic and acidic residues" evidence="18">
    <location>
        <begin position="898"/>
        <end position="914"/>
    </location>
</feature>
<comment type="similarity">
    <text evidence="2">Belongs to the DNA polymerase type-B family.</text>
</comment>
<evidence type="ECO:0000256" key="16">
    <source>
        <dbReference type="ARBA" id="ARBA00066163"/>
    </source>
</evidence>
<feature type="compositionally biased region" description="Basic residues" evidence="18">
    <location>
        <begin position="884"/>
        <end position="897"/>
    </location>
</feature>
<feature type="compositionally biased region" description="Low complexity" evidence="18">
    <location>
        <begin position="2029"/>
        <end position="2045"/>
    </location>
</feature>
<evidence type="ECO:0000256" key="6">
    <source>
        <dbReference type="ARBA" id="ARBA00022695"/>
    </source>
</evidence>
<dbReference type="GO" id="GO:0000166">
    <property type="term" value="F:nucleotide binding"/>
    <property type="evidence" value="ECO:0007669"/>
    <property type="project" value="InterPro"/>
</dbReference>
<feature type="region of interest" description="Disordered" evidence="18">
    <location>
        <begin position="762"/>
        <end position="918"/>
    </location>
</feature>
<evidence type="ECO:0000256" key="1">
    <source>
        <dbReference type="ARBA" id="ARBA00001966"/>
    </source>
</evidence>
<dbReference type="EC" id="2.7.7.7" evidence="3"/>
<feature type="compositionally biased region" description="Polar residues" evidence="18">
    <location>
        <begin position="1491"/>
        <end position="1504"/>
    </location>
</feature>
<feature type="compositionally biased region" description="Polar residues" evidence="18">
    <location>
        <begin position="1730"/>
        <end position="1748"/>
    </location>
</feature>
<evidence type="ECO:0000256" key="14">
    <source>
        <dbReference type="ARBA" id="ARBA00049244"/>
    </source>
</evidence>
<evidence type="ECO:0000256" key="11">
    <source>
        <dbReference type="ARBA" id="ARBA00023004"/>
    </source>
</evidence>
<feature type="compositionally biased region" description="Low complexity" evidence="18">
    <location>
        <begin position="1283"/>
        <end position="1292"/>
    </location>
</feature>
<dbReference type="InterPro" id="IPR056435">
    <property type="entry name" value="DPOD/Z_N"/>
</dbReference>
<dbReference type="CDD" id="cd05534">
    <property type="entry name" value="POLBc_zeta"/>
    <property type="match status" value="1"/>
</dbReference>
<comment type="function">
    <text evidence="15">Catalytic subunit of the DNA polymerase zeta complex, an error-prone polymerase specialized in translesion DNA synthesis (TLS). Lacks an intrinsic 3'-5' exonuclease activity and thus has no proofreading function.</text>
</comment>
<feature type="compositionally biased region" description="Acidic residues" evidence="18">
    <location>
        <begin position="850"/>
        <end position="870"/>
    </location>
</feature>
<dbReference type="GO" id="GO:0042276">
    <property type="term" value="P:error-prone translesion synthesis"/>
    <property type="evidence" value="ECO:0000318"/>
    <property type="project" value="GO_Central"/>
</dbReference>
<feature type="compositionally biased region" description="Low complexity" evidence="18">
    <location>
        <begin position="1672"/>
        <end position="1686"/>
    </location>
</feature>
<dbReference type="CDD" id="cd05778">
    <property type="entry name" value="DNA_polB_zeta_exo"/>
    <property type="match status" value="1"/>
</dbReference>
<feature type="compositionally biased region" description="Polar residues" evidence="18">
    <location>
        <begin position="2223"/>
        <end position="2232"/>
    </location>
</feature>
<reference evidence="24" key="1">
    <citation type="journal article" date="2020" name="Nat. Ecol. Evol.">
        <title>Deeply conserved synteny resolves early events in vertebrate evolution.</title>
        <authorList>
            <person name="Simakov O."/>
            <person name="Marletaz F."/>
            <person name="Yue J.X."/>
            <person name="O'Connell B."/>
            <person name="Jenkins J."/>
            <person name="Brandt A."/>
            <person name="Calef R."/>
            <person name="Tung C.H."/>
            <person name="Huang T.K."/>
            <person name="Schmutz J."/>
            <person name="Satoh N."/>
            <person name="Yu J.K."/>
            <person name="Putnam N.H."/>
            <person name="Green R.E."/>
            <person name="Rokhsar D.S."/>
        </authorList>
    </citation>
    <scope>NUCLEOTIDE SEQUENCE [LARGE SCALE GENOMIC DNA]</scope>
    <source>
        <strain evidence="24">S238N-H82</strain>
    </source>
</reference>
<evidence type="ECO:0000256" key="8">
    <source>
        <dbReference type="ARBA" id="ARBA00022763"/>
    </source>
</evidence>
<feature type="region of interest" description="Disordered" evidence="18">
    <location>
        <begin position="2505"/>
        <end position="2531"/>
    </location>
</feature>
<feature type="compositionally biased region" description="Basic residues" evidence="18">
    <location>
        <begin position="817"/>
        <end position="838"/>
    </location>
</feature>
<dbReference type="SMART" id="SM00486">
    <property type="entry name" value="POLBc"/>
    <property type="match status" value="1"/>
</dbReference>
<evidence type="ECO:0000256" key="9">
    <source>
        <dbReference type="ARBA" id="ARBA00022833"/>
    </source>
</evidence>
<evidence type="ECO:0000259" key="22">
    <source>
        <dbReference type="Pfam" id="PF24055"/>
    </source>
</evidence>
<proteinExistence type="inferred from homology"/>
<feature type="domain" description="DNA polymerase delta/zeta catalytic subunit N-terminal" evidence="22">
    <location>
        <begin position="56"/>
        <end position="133"/>
    </location>
</feature>
<feature type="compositionally biased region" description="Basic residues" evidence="18">
    <location>
        <begin position="961"/>
        <end position="976"/>
    </location>
</feature>
<dbReference type="GO" id="GO:0000724">
    <property type="term" value="P:double-strand break repair via homologous recombination"/>
    <property type="evidence" value="ECO:0000318"/>
    <property type="project" value="GO_Central"/>
</dbReference>
<dbReference type="GO" id="GO:0003677">
    <property type="term" value="F:DNA binding"/>
    <property type="evidence" value="ECO:0007669"/>
    <property type="project" value="InterPro"/>
</dbReference>
<dbReference type="Pfam" id="PF14260">
    <property type="entry name" value="zf-C4pol"/>
    <property type="match status" value="1"/>
</dbReference>
<evidence type="ECO:0000256" key="12">
    <source>
        <dbReference type="ARBA" id="ARBA00023014"/>
    </source>
</evidence>
<feature type="compositionally biased region" description="Low complexity" evidence="18">
    <location>
        <begin position="196"/>
        <end position="217"/>
    </location>
</feature>
<evidence type="ECO:0000256" key="5">
    <source>
        <dbReference type="ARBA" id="ARBA00022679"/>
    </source>
</evidence>
<dbReference type="InterPro" id="IPR012337">
    <property type="entry name" value="RNaseH-like_sf"/>
</dbReference>
<feature type="compositionally biased region" description="Basic and acidic residues" evidence="18">
    <location>
        <begin position="977"/>
        <end position="986"/>
    </location>
</feature>
<dbReference type="Proteomes" id="UP000001554">
    <property type="component" value="Chromosome 9"/>
</dbReference>
<dbReference type="GO" id="GO:0003887">
    <property type="term" value="F:DNA-directed DNA polymerase activity"/>
    <property type="evidence" value="ECO:0000318"/>
    <property type="project" value="GO_Central"/>
</dbReference>
<feature type="compositionally biased region" description="Basic and acidic residues" evidence="18">
    <location>
        <begin position="2128"/>
        <end position="2144"/>
    </location>
</feature>
<feature type="compositionally biased region" description="Low complexity" evidence="18">
    <location>
        <begin position="2152"/>
        <end position="2161"/>
    </location>
</feature>
<accession>A0A9J7LPZ1</accession>
<dbReference type="GO" id="GO:0051536">
    <property type="term" value="F:iron-sulfur cluster binding"/>
    <property type="evidence" value="ECO:0007669"/>
    <property type="project" value="UniProtKB-KW"/>
</dbReference>
<feature type="compositionally biased region" description="Basic residues" evidence="18">
    <location>
        <begin position="2251"/>
        <end position="2260"/>
    </location>
</feature>
<dbReference type="Gene3D" id="1.10.132.60">
    <property type="entry name" value="DNA polymerase family B, C-terminal domain"/>
    <property type="match status" value="1"/>
</dbReference>
<keyword evidence="5" id="KW-0808">Transferase</keyword>
<feature type="compositionally biased region" description="Polar residues" evidence="18">
    <location>
        <begin position="1966"/>
        <end position="1980"/>
    </location>
</feature>
<keyword evidence="11" id="KW-0408">Iron</keyword>
<feature type="compositionally biased region" description="Basic and acidic residues" evidence="18">
    <location>
        <begin position="1982"/>
        <end position="1991"/>
    </location>
</feature>
<feature type="region of interest" description="Disordered" evidence="18">
    <location>
        <begin position="957"/>
        <end position="994"/>
    </location>
</feature>
<dbReference type="FunFam" id="3.30.342.10:FF:000002">
    <property type="entry name" value="DNA polymerase zeta catalytic subunit isoform X1"/>
    <property type="match status" value="1"/>
</dbReference>
<feature type="compositionally biased region" description="Low complexity" evidence="18">
    <location>
        <begin position="1479"/>
        <end position="1490"/>
    </location>
</feature>
<feature type="compositionally biased region" description="Basic and acidic residues" evidence="18">
    <location>
        <begin position="1179"/>
        <end position="1188"/>
    </location>
</feature>
<evidence type="ECO:0000259" key="21">
    <source>
        <dbReference type="Pfam" id="PF14260"/>
    </source>
</evidence>
<feature type="compositionally biased region" description="Acidic residues" evidence="18">
    <location>
        <begin position="794"/>
        <end position="809"/>
    </location>
</feature>
<feature type="domain" description="C4-type zinc-finger of DNA polymerase delta" evidence="21">
    <location>
        <begin position="3529"/>
        <end position="3595"/>
    </location>
</feature>
<dbReference type="InterPro" id="IPR056447">
    <property type="entry name" value="REV3_N"/>
</dbReference>
<evidence type="ECO:0000256" key="13">
    <source>
        <dbReference type="ARBA" id="ARBA00023204"/>
    </source>
</evidence>
<sequence>MFSVRIVTADHYQAVPVRGLDVCYSDFRGAESKKVPVVRIFGATPGGQKTCLHLHGVFPYVYVPYDGPPESERHLRQFASSIDRALNVALGRASSTTQHVFKISLVSGTPYYGYHEKEQQFMKIYFYNPLMVKKAVDLLQGGAVMNKPYQPHEAHIPFLLQFFIDYNLYGMNYINLGAVKFRRPKEEGKVNQPVNSNQPLSQKSSQSSGSSLPCSQPIRSPCSDVPPESPATPSMPSLMRSSSCHANTPTHQVWEMENVPSSLLLEAEVVRQSTCELEVDAVAPDILNRLEIQAKIGTNPGLAAIWEDEKQRRREMGESSQIEPPPSQERPDVQPTESDLELRERIKEIVEEQDSLLKSQLERLQESQAMSDEQSPIMDSSPVQSSLTPSCSVELHFSQIEDNPDPSQQIGDTEDDPIVDEDAVQSVVEMSQSFSGSGREASQMLANSQDRSLASLLAGLADDTIGSQSIVSQSQRSNRSDDDEGVGNKSEEEAEEEESILMSQKWDNGDPQDEEQGQESPMAFDLEGMESSFNSSQWVDVEDTIPQVDGSADEKPAEMPIRKRLGNTRITKIRRPESQDTKNYLLNITSPIKSANCTGNHCDTANVSPSKQLKLSLENPSAKKARVVEKPRQPMQLAPNDSLYKVKESRITLHNNLHEGEKPKQTLQSVSNDSLYKVKESKITLHNSTIVVENSHCSKMDNSGPRIFMDTVTSLMNVEQPGDGGSVEMSLKQDGVNELANLTMTPDMSDFFPETMTCGKLRKNSKEKKCKSLSTSSVGVRKSTRVRKVKKDEDMESLGDDSPLEDSDYDKETWKDRSRRRSSTTQHGTRKSTRVRKAKHDEDMESLGSESEEMSNDETEEDSLEEEEEDEGRRRSSRNCSSYGKRKRMSSSHKGSKRWREDRMKNYTLREQKKNVSYNEEDNFADVFEVSSEESLFEEVEEEDRFIEKKMEMFDEETYTFKKKRKMPTRSPKSRPKPVESRRSSSEDSSDGPVQIINIIVNRFKGQKELRVKLRRIQCEDKVHLTPETLKRLENPAETPPPPPEPEEPVSDDMETESAICASCAEARVEDCESDSCIVGGEARRQKREEKEKRQQETVVQKAVNVENNVMPSTSTFSGFPFRENMLNFLNWDKRGTSEKLNRLGRSMKEEEELWNQKVRERRKGQQKISKGGRKKKPRPEDQAKDPDSTVTPPKADVKPTVSTASDTPAPIITPLEPVKTPVEPAKPTVPETTSPAAKTKSSTSGKKKGSNSSAKPKTPKASTKTKSSGTSPKAKAKKSSAAKKANASPSTMFSPVTDDSKVKYKDAMYNMAYFSSTESEKSSGSPPKCWSPSAKKVPVGVGGSNAEESLLNDLEDCLFDNETGDDAKVDRHSMLKEIQQFEKTESFDDSYEDLEYIDSIIKFCSQDTGEQGEEKKPRRDGTAKPPSEPTQSLAAMQVKDSTCYNKGSVEGNTEMRSVATMSMSPAPSSDHSHIGQLSTSPANSTSSGSRPLSRQQSWQSGSTPQPPPGIPHVQGNFSPGPGQQWSGQASPQGGQQWNRQLSPAGSHNSYSPRPSPQPYPSSKTPPYQGWPTGPPRTPVNSQFQGNMSPQGYSPNGNYNVQHTPPPNPAVQGQPTDQPMQQPSGEQGLQRNTEGNYGSPNSQWSSHQGGVQGASRPPPSYEDTVKSRNRVSQQSPSSTPPQMWQSGASQEIPLQYRRNSAPPTQQYSPNGQQPLSPPTPPTQMSPFSGYPSTNPDNWRTQYRNQYGQFQPIPRQDYSQQVPLPPSGPSRSSPAYNMPSSPHWSQSQPTSPHMSQNPSPYHPANTSPVWPNQRVVSAAQGSPGLVHTGPNQMSPGMSRLPGMEVFSNSQQMHISNQSQDLNRSKCSQESTSDMFHSAYTVLNDNEDLDELLERVCQPKQETTTSTTDKDNSSMDMPTDDTKRPTVWESHPSIHNNLTELGPRRHHSDSAPPVVRPQPSQPKKTPAQPANRQRSHSYSQPSDLRLRGDDRNTPPKFYCEAGRPLAEVSPDRHNIVRLKLKSKLQAVRHYSNNSPQGSPRSSSSQGSPLHSPTCGPRFSPVRRMSSPAEEANKRSSILLALLRGGKTAKQIEHEKNSPMSPTSSQSSVSEGSRSGSVGKDDVNIPETPDSDQRRPDNDSVKMETKDVSSPCVQSSTASTPSEASSKEPSGENCPNGHPGMSSMSTEEPSSSSELQSPETSTKNENTTSLKDTLESGHDQTEEEANGSNSTSDMFKSTDSDSKDCNISEDSQARCRKKRKGKRTKDTESDDSTPQSTQERNDSSDKQEGKGGRRKAAGSKNNASANDKTKSKQSTKATDKKTTTKSSPKKDVAGSGQGPGRTYPSPLEPDGTNTVVIGKDGKVWTPALKPPAGKEVVESAKNHGLGESSYQEPFCSKPTDLPDKPMEVGGRVLKLECVLPTALPTYQTELSTGGLTHWQAILASTRPTQQTQGQDGGFDLLAELQKNPEIRTALTGDRPVVLTPCRLPPHPEKVAAWLAAKKEYLRQKQLQENPNTNERKKSDEKQKDTVVDKELKDNDIERKIHDSQTDKLLKRKENTSTSAKILLPSVSSDTVKPNVLEELLPPELTENITSPTKDYCEETVPPSPKTLALKSESIRETKEEEILSSSEHPSPEDQSGSTLMLETSPPTDVVIDKQIHSTPVASRRPSELNFPTCTPIGVGTGRKSIVESPTSPGTCDNSLSRRTTKGQQDVLRKVVLNTQLKNQFHTPEMRRSISQIEGPTLDNTYGFKVSQQNLQDAKALHEVQNLTVISMELHIRTRRELRPDPEYDPICMLFYCLHDDGQRARGQGVEVTGVIIVDKDSVEGEDIVDVNQPSTSTAPPPVRRAQNCRPLLPRSGVTSLDVTYVAEEKELVEHFLQLIRKWDPDILVGYEVQMLSWGYLLQRAATLEMDLCPMLSRIPDAAKESRFSADQDEWGADQMSEISIVGRIVINVWRLMRNELALNNYTFENVAFHAMHQRVPLYSFRTLSDWFDNKTDLFRWRTVDHFVTRCRGNLQLLEQMDLIGRTSELARLFGIQFYHVLTRGSQYRVESMMLRIAKPMNYIAVSPSMQQRARQRAPECLPLILEPESRFYTHPVLVLDFQSLYPSIVIAYNYCYTTCLGRVEHLSEPGEFEFGCSSLKVPPGTLRKLQDRLTVSPNGVAFITKDVRKGVLPGMLQDILNTRIMVKKSMKDYKQDKNLTRMLHSRQLGLKLIANVTYGYTSANFSGRMACIEIADSIVRKARETLERAIRLVNDTPKWGARVVYGDTDSMFVLLKGASKDRAFQIGQEIAETVTADNPKPVKLKFEKVYLPCVLQTKKRYVGYMYETQDQKEPVFDAKGIETVRRDGCPAASKILECSLKTLFTCKDVSQVKQYVERQCTKLLEGRASMQDCIIAKEYRGMAYYRPTACVPALEIARRLLSSDRRAEPRVGERVPYVIVYGSPGLPLIQLVRQPHEVLTDPNLRLNATYYINKQILPALNRVFSLIGVDVFSWYRELPRTNRIAAPTRLLPDSRKGTISQFFQTVNCPVCNGPAQQGVCTHCQGDPQLVAVTLNNQIRAWERTYQHLQQVCRSCTGSPGQPSCISLDCPVLYKYVKAKNDVERATYFRELLDKSLDG</sequence>
<feature type="region of interest" description="Disordered" evidence="18">
    <location>
        <begin position="464"/>
        <end position="536"/>
    </location>
</feature>
<dbReference type="Gene3D" id="3.30.420.10">
    <property type="entry name" value="Ribonuclease H-like superfamily/Ribonuclease H"/>
    <property type="match status" value="1"/>
</dbReference>
<feature type="domain" description="DNA-directed DNA polymerase family B multifunctional" evidence="19">
    <location>
        <begin position="3037"/>
        <end position="3487"/>
    </location>
</feature>
<gene>
    <name evidence="25" type="primary">LOC118422750</name>
</gene>
<dbReference type="InterPro" id="IPR017964">
    <property type="entry name" value="DNA-dir_DNA_pol_B_CS"/>
</dbReference>
<dbReference type="PRINTS" id="PR00106">
    <property type="entry name" value="DNAPOLB"/>
</dbReference>
<feature type="region of interest" description="Disordered" evidence="18">
    <location>
        <begin position="1406"/>
        <end position="1808"/>
    </location>
</feature>
<feature type="compositionally biased region" description="Polar residues" evidence="18">
    <location>
        <begin position="1611"/>
        <end position="1649"/>
    </location>
</feature>
<feature type="compositionally biased region" description="Basic and acidic residues" evidence="18">
    <location>
        <begin position="2276"/>
        <end position="2288"/>
    </location>
</feature>
<dbReference type="FunFam" id="1.10.287.690:FF:000002">
    <property type="entry name" value="DNA polymerase zeta"/>
    <property type="match status" value="1"/>
</dbReference>
<feature type="region of interest" description="Disordered" evidence="18">
    <location>
        <begin position="2025"/>
        <end position="2354"/>
    </location>
</feature>
<dbReference type="OMA" id="DPTSWIR"/>
<dbReference type="GO" id="GO:0031981">
    <property type="term" value="C:nuclear lumen"/>
    <property type="evidence" value="ECO:0007669"/>
    <property type="project" value="UniProtKB-ARBA"/>
</dbReference>
<dbReference type="RefSeq" id="XP_035686388.1">
    <property type="nucleotide sequence ID" value="XM_035830495.1"/>
</dbReference>
<dbReference type="InterPro" id="IPR042087">
    <property type="entry name" value="DNA_pol_B_thumb"/>
</dbReference>
<comment type="cofactor">
    <cofactor evidence="1">
        <name>[4Fe-4S] cluster</name>
        <dbReference type="ChEBI" id="CHEBI:49883"/>
    </cofactor>
</comment>
<feature type="compositionally biased region" description="Polar residues" evidence="18">
    <location>
        <begin position="2624"/>
        <end position="2644"/>
    </location>
</feature>
<evidence type="ECO:0000313" key="25">
    <source>
        <dbReference type="RefSeq" id="XP_035686388.1"/>
    </source>
</evidence>
<evidence type="ECO:0000256" key="7">
    <source>
        <dbReference type="ARBA" id="ARBA00022723"/>
    </source>
</evidence>
<feature type="compositionally biased region" description="Acidic residues" evidence="18">
    <location>
        <begin position="1045"/>
        <end position="1056"/>
    </location>
</feature>
<dbReference type="Gene3D" id="3.90.1600.10">
    <property type="entry name" value="Palm domain of DNA polymerase"/>
    <property type="match status" value="1"/>
</dbReference>
<dbReference type="InterPro" id="IPR043502">
    <property type="entry name" value="DNA/RNA_pol_sf"/>
</dbReference>
<reference evidence="25" key="2">
    <citation type="submission" date="2025-08" db="UniProtKB">
        <authorList>
            <consortium name="RefSeq"/>
        </authorList>
    </citation>
    <scope>IDENTIFICATION</scope>
    <source>
        <strain evidence="25">S238N-H82</strain>
        <tissue evidence="25">Testes</tissue>
    </source>
</reference>
<dbReference type="SUPFAM" id="SSF53098">
    <property type="entry name" value="Ribonuclease H-like"/>
    <property type="match status" value="1"/>
</dbReference>
<dbReference type="FunFam" id="3.30.420.10:FF:000024">
    <property type="entry name" value="DNA polymerase zeta catalytic subunit"/>
    <property type="match status" value="1"/>
</dbReference>
<feature type="compositionally biased region" description="Basic residues" evidence="18">
    <location>
        <begin position="1160"/>
        <end position="1178"/>
    </location>
</feature>
<feature type="region of interest" description="Disordered" evidence="18">
    <location>
        <begin position="365"/>
        <end position="448"/>
    </location>
</feature>
<dbReference type="InterPro" id="IPR006172">
    <property type="entry name" value="DNA-dir_DNA_pol_B"/>
</dbReference>
<feature type="compositionally biased region" description="Basic and acidic residues" evidence="18">
    <location>
        <begin position="2514"/>
        <end position="2531"/>
    </location>
</feature>
<keyword evidence="8" id="KW-0227">DNA damage</keyword>
<feature type="compositionally biased region" description="Polar residues" evidence="18">
    <location>
        <begin position="1579"/>
        <end position="1603"/>
    </location>
</feature>
<evidence type="ECO:0000256" key="4">
    <source>
        <dbReference type="ARBA" id="ARBA00021589"/>
    </source>
</evidence>
<dbReference type="Pfam" id="PF24055">
    <property type="entry name" value="POL3_N"/>
    <property type="match status" value="1"/>
</dbReference>
<keyword evidence="7" id="KW-0479">Metal-binding</keyword>
<dbReference type="FunFam" id="1.10.132.60:FF:000005">
    <property type="entry name" value="Putative DNA polymerase zeta catalytic subunit"/>
    <property type="match status" value="1"/>
</dbReference>
<dbReference type="InterPro" id="IPR030559">
    <property type="entry name" value="PolZ_Rev3"/>
</dbReference>
<dbReference type="Pfam" id="PF03104">
    <property type="entry name" value="DNA_pol_B_exo1"/>
    <property type="match status" value="1"/>
</dbReference>
<keyword evidence="12" id="KW-0411">Iron-sulfur</keyword>
<evidence type="ECO:0000256" key="10">
    <source>
        <dbReference type="ARBA" id="ARBA00022932"/>
    </source>
</evidence>
<feature type="compositionally biased region" description="Basic and acidic residues" evidence="18">
    <location>
        <begin position="1413"/>
        <end position="1423"/>
    </location>
</feature>
<feature type="compositionally biased region" description="Low complexity" evidence="18">
    <location>
        <begin position="2095"/>
        <end position="2114"/>
    </location>
</feature>
<dbReference type="GO" id="GO:0005634">
    <property type="term" value="C:nucleus"/>
    <property type="evidence" value="ECO:0000318"/>
    <property type="project" value="GO_Central"/>
</dbReference>
<feature type="compositionally biased region" description="Polar residues" evidence="18">
    <location>
        <begin position="366"/>
        <end position="391"/>
    </location>
</feature>
<feature type="region of interest" description="Disordered" evidence="18">
    <location>
        <begin position="1317"/>
        <end position="1342"/>
    </location>
</feature>
<keyword evidence="9" id="KW-0862">Zinc</keyword>
<evidence type="ECO:0000259" key="23">
    <source>
        <dbReference type="Pfam" id="PF24065"/>
    </source>
</evidence>
<feature type="compositionally biased region" description="Low complexity" evidence="18">
    <location>
        <begin position="2178"/>
        <end position="2198"/>
    </location>
</feature>
<evidence type="ECO:0000256" key="3">
    <source>
        <dbReference type="ARBA" id="ARBA00012417"/>
    </source>
</evidence>
<feature type="region of interest" description="Disordered" evidence="18">
    <location>
        <begin position="1820"/>
        <end position="1842"/>
    </location>
</feature>
<feature type="compositionally biased region" description="Acidic residues" evidence="18">
    <location>
        <begin position="412"/>
        <end position="423"/>
    </location>
</feature>
<feature type="region of interest" description="Disordered" evidence="18">
    <location>
        <begin position="1143"/>
        <end position="1300"/>
    </location>
</feature>
<dbReference type="KEGG" id="bfo:118422750"/>
<feature type="region of interest" description="Disordered" evidence="18">
    <location>
        <begin position="312"/>
        <end position="340"/>
    </location>
</feature>
<feature type="compositionally biased region" description="Polar residues" evidence="18">
    <location>
        <begin position="231"/>
        <end position="246"/>
    </location>
</feature>
<dbReference type="GO" id="GO:0016035">
    <property type="term" value="C:zeta DNA polymerase complex"/>
    <property type="evidence" value="ECO:0000318"/>
    <property type="project" value="GO_Central"/>
</dbReference>
<dbReference type="Gene3D" id="3.30.342.10">
    <property type="entry name" value="DNA Polymerase, chain B, domain 1"/>
    <property type="match status" value="1"/>
</dbReference>
<feature type="compositionally biased region" description="Low complexity" evidence="18">
    <location>
        <begin position="2295"/>
        <end position="2313"/>
    </location>
</feature>
<dbReference type="OrthoDB" id="2414538at2759"/>
<evidence type="ECO:0000259" key="20">
    <source>
        <dbReference type="Pfam" id="PF03104"/>
    </source>
</evidence>
<feature type="domain" description="DNA-directed DNA polymerase family B exonuclease" evidence="20">
    <location>
        <begin position="2744"/>
        <end position="2971"/>
    </location>
</feature>
<feature type="domain" description="DNA polymerase zeta catalytic subunit N-terminal" evidence="23">
    <location>
        <begin position="1"/>
        <end position="55"/>
    </location>
</feature>
<feature type="compositionally biased region" description="Basic and acidic residues" evidence="18">
    <location>
        <begin position="2314"/>
        <end position="2329"/>
    </location>
</feature>
<feature type="compositionally biased region" description="Basic and acidic residues" evidence="18">
    <location>
        <begin position="2613"/>
        <end position="2622"/>
    </location>
</feature>
<feature type="compositionally biased region" description="Polar residues" evidence="18">
    <location>
        <begin position="1697"/>
        <end position="1711"/>
    </location>
</feature>
<feature type="compositionally biased region" description="Polar residues" evidence="18">
    <location>
        <begin position="1516"/>
        <end position="1549"/>
    </location>
</feature>
<feature type="compositionally biased region" description="Low complexity" evidence="18">
    <location>
        <begin position="1233"/>
        <end position="1274"/>
    </location>
</feature>
<comment type="catalytic activity">
    <reaction evidence="14">
        <text>DNA(n) + a 2'-deoxyribonucleoside 5'-triphosphate = DNA(n+1) + diphosphate</text>
        <dbReference type="Rhea" id="RHEA:22508"/>
        <dbReference type="Rhea" id="RHEA-COMP:17339"/>
        <dbReference type="Rhea" id="RHEA-COMP:17340"/>
        <dbReference type="ChEBI" id="CHEBI:33019"/>
        <dbReference type="ChEBI" id="CHEBI:61560"/>
        <dbReference type="ChEBI" id="CHEBI:173112"/>
        <dbReference type="EC" id="2.7.7.7"/>
    </reaction>
</comment>
<evidence type="ECO:0000259" key="19">
    <source>
        <dbReference type="Pfam" id="PF00136"/>
    </source>
</evidence>
<evidence type="ECO:0000256" key="2">
    <source>
        <dbReference type="ARBA" id="ARBA00005755"/>
    </source>
</evidence>
<feature type="compositionally biased region" description="Basic residues" evidence="18">
    <location>
        <begin position="762"/>
        <end position="771"/>
    </location>
</feature>
<feature type="region of interest" description="Disordered" evidence="18">
    <location>
        <begin position="1894"/>
        <end position="2002"/>
    </location>
</feature>
<keyword evidence="6" id="KW-0548">Nucleotidyltransferase</keyword>
<dbReference type="PANTHER" id="PTHR45812:SF1">
    <property type="entry name" value="DNA POLYMERASE ZETA CATALYTIC SUBUNIT"/>
    <property type="match status" value="1"/>
</dbReference>
<protein>
    <recommendedName>
        <fullName evidence="4">DNA polymerase zeta catalytic subunit</fullName>
        <ecNumber evidence="3">2.7.7.7</ecNumber>
    </recommendedName>
    <alternativeName>
        <fullName evidence="17">Protein reversionless 3-like</fullName>
    </alternativeName>
</protein>
<dbReference type="Pfam" id="PF24065">
    <property type="entry name" value="REV3_N"/>
    <property type="match status" value="1"/>
</dbReference>
<keyword evidence="24" id="KW-1185">Reference proteome</keyword>